<dbReference type="EMBL" id="CCKQ01001958">
    <property type="protein sequence ID" value="CDW73053.1"/>
    <property type="molecule type" value="Genomic_DNA"/>
</dbReference>
<dbReference type="OMA" id="DTCHENF"/>
<evidence type="ECO:0008006" key="4">
    <source>
        <dbReference type="Google" id="ProtNLM"/>
    </source>
</evidence>
<evidence type="ECO:0000313" key="2">
    <source>
        <dbReference type="EMBL" id="CDW73053.1"/>
    </source>
</evidence>
<proteinExistence type="predicted"/>
<evidence type="ECO:0000313" key="3">
    <source>
        <dbReference type="Proteomes" id="UP000039865"/>
    </source>
</evidence>
<dbReference type="OrthoDB" id="310215at2759"/>
<keyword evidence="3" id="KW-1185">Reference proteome</keyword>
<dbReference type="InParanoid" id="A0A077ZT41"/>
<feature type="transmembrane region" description="Helical" evidence="1">
    <location>
        <begin position="169"/>
        <end position="189"/>
    </location>
</feature>
<dbReference type="Proteomes" id="UP000039865">
    <property type="component" value="Unassembled WGS sequence"/>
</dbReference>
<reference evidence="2 3" key="1">
    <citation type="submission" date="2014-06" db="EMBL/GenBank/DDBJ databases">
        <authorList>
            <person name="Swart Estienne"/>
        </authorList>
    </citation>
    <scope>NUCLEOTIDE SEQUENCE [LARGE SCALE GENOMIC DNA]</scope>
    <source>
        <strain evidence="2 3">130c</strain>
    </source>
</reference>
<organism evidence="2 3">
    <name type="scientific">Stylonychia lemnae</name>
    <name type="common">Ciliate</name>
    <dbReference type="NCBI Taxonomy" id="5949"/>
    <lineage>
        <taxon>Eukaryota</taxon>
        <taxon>Sar</taxon>
        <taxon>Alveolata</taxon>
        <taxon>Ciliophora</taxon>
        <taxon>Intramacronucleata</taxon>
        <taxon>Spirotrichea</taxon>
        <taxon>Stichotrichia</taxon>
        <taxon>Sporadotrichida</taxon>
        <taxon>Oxytrichidae</taxon>
        <taxon>Stylonychinae</taxon>
        <taxon>Stylonychia</taxon>
    </lineage>
</organism>
<accession>A0A077ZT41</accession>
<keyword evidence="1" id="KW-0812">Transmembrane</keyword>
<keyword evidence="1" id="KW-1133">Transmembrane helix</keyword>
<gene>
    <name evidence="2" type="primary">Contig6839.g7310</name>
    <name evidence="2" type="ORF">STYLEM_2021</name>
</gene>
<evidence type="ECO:0000256" key="1">
    <source>
        <dbReference type="SAM" id="Phobius"/>
    </source>
</evidence>
<sequence length="190" mass="21723">MTQVKCNDSPQCLLRNDTFKESMPSLHECYQYTKASCCTTAHDEKIKDGLISLVSDTCHENFDDLLQYYCFGCYQSQPQYTDVKAKTIRICKSFANRIWGGLETGDISKQADVFDNCGLNVDDKIVIQSKYFTDGTQFFAKVKPPFFEDYKVIIDEKDENCYNFGLHRVSLQLSSLALMIVGLFGILNYL</sequence>
<name>A0A077ZT41_STYLE</name>
<keyword evidence="1" id="KW-0472">Membrane</keyword>
<protein>
    <recommendedName>
        <fullName evidence="4">Folate receptor-like domain-containing protein</fullName>
    </recommendedName>
</protein>
<dbReference type="AlphaFoldDB" id="A0A077ZT41"/>